<evidence type="ECO:0000313" key="1">
    <source>
        <dbReference type="EMBL" id="MPM50106.1"/>
    </source>
</evidence>
<reference evidence="1" key="1">
    <citation type="submission" date="2019-08" db="EMBL/GenBank/DDBJ databases">
        <authorList>
            <person name="Kucharzyk K."/>
            <person name="Murdoch R.W."/>
            <person name="Higgins S."/>
            <person name="Loffler F."/>
        </authorList>
    </citation>
    <scope>NUCLEOTIDE SEQUENCE</scope>
</reference>
<name>A0A645AB15_9ZZZZ</name>
<proteinExistence type="predicted"/>
<organism evidence="1">
    <name type="scientific">bioreactor metagenome</name>
    <dbReference type="NCBI Taxonomy" id="1076179"/>
    <lineage>
        <taxon>unclassified sequences</taxon>
        <taxon>metagenomes</taxon>
        <taxon>ecological metagenomes</taxon>
    </lineage>
</organism>
<sequence length="138" mass="16329">MSRLAQELTILNNANDKDKIKQYFSGQINTSNPIEINKIKTRIIEEYFPLIEDKYKNVSNDEECKKKINKEKAALINYVYNIFLCDKLVRYYDTGNTKPIRSIINARILYNNISNILEEIYEDLVDFINICTYEEKID</sequence>
<dbReference type="EMBL" id="VSSQ01012816">
    <property type="protein sequence ID" value="MPM50106.1"/>
    <property type="molecule type" value="Genomic_DNA"/>
</dbReference>
<protein>
    <submittedName>
        <fullName evidence="1">Uncharacterized protein</fullName>
    </submittedName>
</protein>
<dbReference type="AlphaFoldDB" id="A0A645AB15"/>
<comment type="caution">
    <text evidence="1">The sequence shown here is derived from an EMBL/GenBank/DDBJ whole genome shotgun (WGS) entry which is preliminary data.</text>
</comment>
<gene>
    <name evidence="1" type="ORF">SDC9_96841</name>
</gene>
<accession>A0A645AB15</accession>